<dbReference type="GO" id="GO:0022857">
    <property type="term" value="F:transmembrane transporter activity"/>
    <property type="evidence" value="ECO:0007669"/>
    <property type="project" value="InterPro"/>
</dbReference>
<dbReference type="PANTHER" id="PTHR30558:SF3">
    <property type="entry name" value="BIOPOLYMER TRANSPORT PROTEIN EXBD-RELATED"/>
    <property type="match status" value="1"/>
</dbReference>
<dbReference type="Pfam" id="PF02472">
    <property type="entry name" value="ExbD"/>
    <property type="match status" value="1"/>
</dbReference>
<keyword evidence="4 7" id="KW-0812">Transmembrane</keyword>
<evidence type="ECO:0000256" key="5">
    <source>
        <dbReference type="ARBA" id="ARBA00022989"/>
    </source>
</evidence>
<keyword evidence="10" id="KW-1185">Reference proteome</keyword>
<dbReference type="Gene3D" id="3.30.420.270">
    <property type="match status" value="1"/>
</dbReference>
<keyword evidence="3" id="KW-1003">Cell membrane</keyword>
<name>A0A0J6JC13_PSEDM</name>
<comment type="subcellular location">
    <subcellularLocation>
        <location evidence="1">Cell membrane</location>
        <topology evidence="1">Single-pass membrane protein</topology>
    </subcellularLocation>
    <subcellularLocation>
        <location evidence="7">Cell membrane</location>
        <topology evidence="7">Single-pass type II membrane protein</topology>
    </subcellularLocation>
</comment>
<dbReference type="GO" id="GO:0005886">
    <property type="term" value="C:plasma membrane"/>
    <property type="evidence" value="ECO:0007669"/>
    <property type="project" value="UniProtKB-SubCell"/>
</dbReference>
<dbReference type="AlphaFoldDB" id="A0A0J6JC13"/>
<organism evidence="9 10">
    <name type="scientific">Pseudomonas deceptionensis</name>
    <dbReference type="NCBI Taxonomy" id="882211"/>
    <lineage>
        <taxon>Bacteria</taxon>
        <taxon>Pseudomonadati</taxon>
        <taxon>Pseudomonadota</taxon>
        <taxon>Gammaproteobacteria</taxon>
        <taxon>Pseudomonadales</taxon>
        <taxon>Pseudomonadaceae</taxon>
        <taxon>Pseudomonas</taxon>
    </lineage>
</organism>
<keyword evidence="5 8" id="KW-1133">Transmembrane helix</keyword>
<dbReference type="PANTHER" id="PTHR30558">
    <property type="entry name" value="EXBD MEMBRANE COMPONENT OF PMF-DRIVEN MACROMOLECULE IMPORT SYSTEM"/>
    <property type="match status" value="1"/>
</dbReference>
<evidence type="ECO:0000256" key="6">
    <source>
        <dbReference type="ARBA" id="ARBA00023136"/>
    </source>
</evidence>
<keyword evidence="7" id="KW-0653">Protein transport</keyword>
<reference evidence="9" key="1">
    <citation type="submission" date="2016-10" db="EMBL/GenBank/DDBJ databases">
        <authorList>
            <person name="Varghese N."/>
            <person name="Submissions S."/>
        </authorList>
    </citation>
    <scope>NUCLEOTIDE SEQUENCE [LARGE SCALE GENOMIC DNA]</scope>
    <source>
        <strain evidence="9">LMG 25555</strain>
    </source>
</reference>
<accession>A0A0J6JC13</accession>
<evidence type="ECO:0000256" key="1">
    <source>
        <dbReference type="ARBA" id="ARBA00004162"/>
    </source>
</evidence>
<evidence type="ECO:0000313" key="9">
    <source>
        <dbReference type="EMBL" id="SEE76641.1"/>
    </source>
</evidence>
<sequence>MKFRRKPRETVDINLASLIDVVFILLLFFVVTTTFTRETQLRVDLPEAVSGSPSDDQGAKQLDIAISADGVFSVNNQLLPRNDLQSLMEALQKESGGDTGLPLSISADGKTQHQAVITAMDAAGKLGFSHLRMTTVEAQATP</sequence>
<evidence type="ECO:0000256" key="2">
    <source>
        <dbReference type="ARBA" id="ARBA00005811"/>
    </source>
</evidence>
<protein>
    <submittedName>
        <fullName evidence="9">Biopolymer transport protein ExbD</fullName>
    </submittedName>
</protein>
<dbReference type="RefSeq" id="WP_048358815.1">
    <property type="nucleotide sequence ID" value="NZ_FNUD01000002.1"/>
</dbReference>
<gene>
    <name evidence="9" type="ORF">SAMN04489800_2100</name>
</gene>
<keyword evidence="7" id="KW-0813">Transport</keyword>
<dbReference type="EMBL" id="FNUD01000002">
    <property type="protein sequence ID" value="SEE76641.1"/>
    <property type="molecule type" value="Genomic_DNA"/>
</dbReference>
<dbReference type="GO" id="GO:0015031">
    <property type="term" value="P:protein transport"/>
    <property type="evidence" value="ECO:0007669"/>
    <property type="project" value="UniProtKB-KW"/>
</dbReference>
<evidence type="ECO:0000256" key="4">
    <source>
        <dbReference type="ARBA" id="ARBA00022692"/>
    </source>
</evidence>
<proteinExistence type="inferred from homology"/>
<dbReference type="Proteomes" id="UP000183613">
    <property type="component" value="Unassembled WGS sequence"/>
</dbReference>
<evidence type="ECO:0000256" key="7">
    <source>
        <dbReference type="RuleBase" id="RU003879"/>
    </source>
</evidence>
<evidence type="ECO:0000256" key="8">
    <source>
        <dbReference type="SAM" id="Phobius"/>
    </source>
</evidence>
<dbReference type="OrthoDB" id="9793581at2"/>
<comment type="similarity">
    <text evidence="2 7">Belongs to the ExbD/TolR family.</text>
</comment>
<evidence type="ECO:0000313" key="10">
    <source>
        <dbReference type="Proteomes" id="UP000183613"/>
    </source>
</evidence>
<keyword evidence="6 8" id="KW-0472">Membrane</keyword>
<dbReference type="InterPro" id="IPR003400">
    <property type="entry name" value="ExbD"/>
</dbReference>
<dbReference type="PATRIC" id="fig|882211.3.peg.959"/>
<feature type="transmembrane region" description="Helical" evidence="8">
    <location>
        <begin position="12"/>
        <end position="31"/>
    </location>
</feature>
<comment type="caution">
    <text evidence="9">The sequence shown here is derived from an EMBL/GenBank/DDBJ whole genome shotgun (WGS) entry which is preliminary data.</text>
</comment>
<evidence type="ECO:0000256" key="3">
    <source>
        <dbReference type="ARBA" id="ARBA00022475"/>
    </source>
</evidence>